<dbReference type="InterPro" id="IPR005970">
    <property type="entry name" value="Protochl_reductN"/>
</dbReference>
<keyword evidence="5 11" id="KW-0067">ATP-binding</keyword>
<keyword evidence="6 11" id="KW-0560">Oxidoreductase</keyword>
<comment type="caution">
    <text evidence="13">The sequence shown here is derived from an EMBL/GenBank/DDBJ whole genome shotgun (WGS) entry which is preliminary data.</text>
</comment>
<dbReference type="InterPro" id="IPR000510">
    <property type="entry name" value="Nase/OxRdtase_comp1"/>
</dbReference>
<dbReference type="EC" id="1.3.7.7" evidence="11"/>
<keyword evidence="4 11" id="KW-0547">Nucleotide-binding</keyword>
<dbReference type="GO" id="GO:0005524">
    <property type="term" value="F:ATP binding"/>
    <property type="evidence" value="ECO:0007669"/>
    <property type="project" value="UniProtKB-UniRule"/>
</dbReference>
<dbReference type="GO" id="GO:0036070">
    <property type="term" value="P:light-independent bacteriochlorophyll biosynthetic process"/>
    <property type="evidence" value="ECO:0007669"/>
    <property type="project" value="UniProtKB-UniRule"/>
</dbReference>
<reference evidence="13 14" key="1">
    <citation type="submission" date="2020-12" db="EMBL/GenBank/DDBJ databases">
        <title>Revised draft genomes of Rhodomicrobium vannielii ATCC 17100 and Rhodomicrobium udaipurense JA643.</title>
        <authorList>
            <person name="Conners E.M."/>
            <person name="Davenport E.J."/>
            <person name="Bose A."/>
        </authorList>
    </citation>
    <scope>NUCLEOTIDE SEQUENCE [LARGE SCALE GENOMIC DNA]</scope>
    <source>
        <strain evidence="13 14">JA643</strain>
    </source>
</reference>
<keyword evidence="2 11" id="KW-0602">Photosynthesis</keyword>
<accession>A0A8I1KJZ2</accession>
<keyword evidence="14" id="KW-1185">Reference proteome</keyword>
<evidence type="ECO:0000256" key="7">
    <source>
        <dbReference type="ARBA" id="ARBA00023004"/>
    </source>
</evidence>
<gene>
    <name evidence="11" type="primary">bchN</name>
    <name evidence="13" type="ORF">JDN41_07725</name>
</gene>
<organism evidence="13 14">
    <name type="scientific">Rhodomicrobium udaipurense</name>
    <dbReference type="NCBI Taxonomy" id="1202716"/>
    <lineage>
        <taxon>Bacteria</taxon>
        <taxon>Pseudomonadati</taxon>
        <taxon>Pseudomonadota</taxon>
        <taxon>Alphaproteobacteria</taxon>
        <taxon>Hyphomicrobiales</taxon>
        <taxon>Hyphomicrobiaceae</taxon>
        <taxon>Rhodomicrobium</taxon>
    </lineage>
</organism>
<comment type="function">
    <text evidence="11">Component of the dark-operative protochlorophyllide reductase (DPOR) that uses Mg-ATP and reduced ferredoxin to reduce ring D of protochlorophyllide (Pchlide) to form chlorophyllide a (Chlide). This reaction is light-independent. The NB-protein (BchN-BchB) is the catalytic component of the complex.</text>
</comment>
<dbReference type="GO" id="GO:0016730">
    <property type="term" value="F:oxidoreductase activity, acting on iron-sulfur proteins as donors"/>
    <property type="evidence" value="ECO:0007669"/>
    <property type="project" value="InterPro"/>
</dbReference>
<dbReference type="HAMAP" id="MF_00352">
    <property type="entry name" value="ChlN_BchN"/>
    <property type="match status" value="1"/>
</dbReference>
<dbReference type="PIRSF" id="PIRSF000162">
    <property type="entry name" value="P_chlorophyll_rd"/>
    <property type="match status" value="1"/>
</dbReference>
<evidence type="ECO:0000256" key="5">
    <source>
        <dbReference type="ARBA" id="ARBA00022840"/>
    </source>
</evidence>
<comment type="cofactor">
    <cofactor evidence="11">
        <name>[4Fe-4S] cluster</name>
        <dbReference type="ChEBI" id="CHEBI:49883"/>
    </cofactor>
    <text evidence="11">Binds 1 [4Fe-4S] cluster per heterodimer. The cluster is bound at the heterodimer interface by residues from both subunits.</text>
</comment>
<dbReference type="SUPFAM" id="SSF53807">
    <property type="entry name" value="Helical backbone' metal receptor"/>
    <property type="match status" value="1"/>
</dbReference>
<dbReference type="PANTHER" id="PTHR39429:SF3">
    <property type="entry name" value="LIGHT-INDEPENDENT PROTOCHLOROPHYLLIDE REDUCTASE SUBUNIT N"/>
    <property type="match status" value="1"/>
</dbReference>
<feature type="binding site" evidence="11">
    <location>
        <position position="53"/>
    </location>
    <ligand>
        <name>[4Fe-4S] cluster</name>
        <dbReference type="ChEBI" id="CHEBI:49883"/>
        <note>ligand shared with heterodimeric partner</note>
    </ligand>
</feature>
<evidence type="ECO:0000256" key="10">
    <source>
        <dbReference type="ARBA" id="ARBA00023181"/>
    </source>
</evidence>
<keyword evidence="8 11" id="KW-0411">Iron-sulfur</keyword>
<evidence type="ECO:0000256" key="2">
    <source>
        <dbReference type="ARBA" id="ARBA00022531"/>
    </source>
</evidence>
<evidence type="ECO:0000256" key="1">
    <source>
        <dbReference type="ARBA" id="ARBA00022485"/>
    </source>
</evidence>
<evidence type="ECO:0000256" key="4">
    <source>
        <dbReference type="ARBA" id="ARBA00022741"/>
    </source>
</evidence>
<feature type="binding site" evidence="11">
    <location>
        <position position="28"/>
    </location>
    <ligand>
        <name>[4Fe-4S] cluster</name>
        <dbReference type="ChEBI" id="CHEBI:49883"/>
        <note>ligand shared with heterodimeric partner</note>
    </ligand>
</feature>
<feature type="domain" description="Nitrogenase/oxidoreductase component 1" evidence="12">
    <location>
        <begin position="34"/>
        <end position="417"/>
    </location>
</feature>
<evidence type="ECO:0000259" key="12">
    <source>
        <dbReference type="Pfam" id="PF00148"/>
    </source>
</evidence>
<keyword evidence="7 11" id="KW-0408">Iron</keyword>
<dbReference type="AlphaFoldDB" id="A0A8I1KJZ2"/>
<dbReference type="RefSeq" id="WP_037238683.1">
    <property type="nucleotide sequence ID" value="NZ_JAEMUK010000014.1"/>
</dbReference>
<evidence type="ECO:0000313" key="13">
    <source>
        <dbReference type="EMBL" id="MBJ7543444.1"/>
    </source>
</evidence>
<comment type="pathway">
    <text evidence="11">Porphyrin-containing compound metabolism; bacteriochlorophyll biosynthesis (light-independent).</text>
</comment>
<dbReference type="NCBIfam" id="NF002768">
    <property type="entry name" value="PRK02842.1"/>
    <property type="match status" value="1"/>
</dbReference>
<dbReference type="GO" id="GO:0016636">
    <property type="term" value="F:oxidoreductase activity, acting on the CH-CH group of donors, iron-sulfur protein as acceptor"/>
    <property type="evidence" value="ECO:0007669"/>
    <property type="project" value="UniProtKB-UniRule"/>
</dbReference>
<protein>
    <recommendedName>
        <fullName evidence="11">Light-independent protochlorophyllide reductase subunit N</fullName>
        <shortName evidence="11">DPOR subunit N</shortName>
        <shortName evidence="11">LI-POR subunit N</shortName>
        <ecNumber evidence="11">1.3.7.7</ecNumber>
    </recommendedName>
</protein>
<dbReference type="EMBL" id="JAEMUK010000014">
    <property type="protein sequence ID" value="MBJ7543444.1"/>
    <property type="molecule type" value="Genomic_DNA"/>
</dbReference>
<dbReference type="PANTHER" id="PTHR39429">
    <property type="entry name" value="LIGHT-INDEPENDENT PROTOCHLOROPHYLLIDE REDUCTASE SUBUNIT N"/>
    <property type="match status" value="1"/>
</dbReference>
<dbReference type="GO" id="GO:0019685">
    <property type="term" value="P:photosynthesis, dark reaction"/>
    <property type="evidence" value="ECO:0007669"/>
    <property type="project" value="InterPro"/>
</dbReference>
<dbReference type="GO" id="GO:0046872">
    <property type="term" value="F:metal ion binding"/>
    <property type="evidence" value="ECO:0007669"/>
    <property type="project" value="UniProtKB-KW"/>
</dbReference>
<dbReference type="Proteomes" id="UP000623250">
    <property type="component" value="Unassembled WGS sequence"/>
</dbReference>
<name>A0A8I1KJZ2_9HYPH</name>
<evidence type="ECO:0000256" key="9">
    <source>
        <dbReference type="ARBA" id="ARBA00023171"/>
    </source>
</evidence>
<dbReference type="GO" id="GO:0051539">
    <property type="term" value="F:4 iron, 4 sulfur cluster binding"/>
    <property type="evidence" value="ECO:0007669"/>
    <property type="project" value="UniProtKB-UniRule"/>
</dbReference>
<dbReference type="UniPathway" id="UPA00671"/>
<keyword evidence="1 11" id="KW-0004">4Fe-4S</keyword>
<dbReference type="NCBIfam" id="TIGR01279">
    <property type="entry name" value="DPOR_bchN"/>
    <property type="match status" value="1"/>
</dbReference>
<evidence type="ECO:0000256" key="6">
    <source>
        <dbReference type="ARBA" id="ARBA00023002"/>
    </source>
</evidence>
<comment type="catalytic activity">
    <reaction evidence="11">
        <text>chlorophyllide a + oxidized 2[4Fe-4S]-[ferredoxin] + 2 ADP + 2 phosphate = protochlorophyllide a + reduced 2[4Fe-4S]-[ferredoxin] + 2 ATP + 2 H2O</text>
        <dbReference type="Rhea" id="RHEA:28202"/>
        <dbReference type="Rhea" id="RHEA-COMP:10002"/>
        <dbReference type="Rhea" id="RHEA-COMP:10004"/>
        <dbReference type="ChEBI" id="CHEBI:15377"/>
        <dbReference type="ChEBI" id="CHEBI:30616"/>
        <dbReference type="ChEBI" id="CHEBI:33722"/>
        <dbReference type="ChEBI" id="CHEBI:33723"/>
        <dbReference type="ChEBI" id="CHEBI:43474"/>
        <dbReference type="ChEBI" id="CHEBI:83348"/>
        <dbReference type="ChEBI" id="CHEBI:83350"/>
        <dbReference type="ChEBI" id="CHEBI:456216"/>
        <dbReference type="EC" id="1.3.7.7"/>
    </reaction>
</comment>
<dbReference type="InterPro" id="IPR050293">
    <property type="entry name" value="LIPOR_BchN/ChlN"/>
</dbReference>
<keyword evidence="9 11" id="KW-0149">Chlorophyll biosynthesis</keyword>
<comment type="similarity">
    <text evidence="11">Belongs to the BchN/ChlN family.</text>
</comment>
<keyword evidence="3 11" id="KW-0479">Metal-binding</keyword>
<evidence type="ECO:0000256" key="3">
    <source>
        <dbReference type="ARBA" id="ARBA00022723"/>
    </source>
</evidence>
<comment type="subunit">
    <text evidence="11">Protochlorophyllide reductase is composed of three subunits; BchL, BchN and BchB. Forms a heterotetramer of two BchB and two BchN subunits.</text>
</comment>
<proteinExistence type="inferred from homology"/>
<dbReference type="Gene3D" id="3.40.50.1980">
    <property type="entry name" value="Nitrogenase molybdenum iron protein domain"/>
    <property type="match status" value="3"/>
</dbReference>
<evidence type="ECO:0000313" key="14">
    <source>
        <dbReference type="Proteomes" id="UP000623250"/>
    </source>
</evidence>
<feature type="binding site" evidence="11">
    <location>
        <position position="114"/>
    </location>
    <ligand>
        <name>[4Fe-4S] cluster</name>
        <dbReference type="ChEBI" id="CHEBI:49883"/>
        <note>ligand shared with heterodimeric partner</note>
    </ligand>
</feature>
<sequence length="426" mass="47436">MSIEDAVADTGCQDRQIRHERGQRAVFCGLTSIVWLHRKIQDAFFLVVGSRTCAHLIQSAAGVMIFAEPRFGTAIIEERDLAGLADLNEELDRVVNRLLERRPDIKMLFLVASCPSEVIKLDLDRAAQRLSADFAGRVGIFSYSGSGLDTTFTQGEDTCLAALVPVLPEAKREAARSLMVVGTLADVVEDQFARLFREIGLENVHFFPPRDSQHLPPVGENTHFLLAQPFLTETARTLQRRGARHIPAPFPLGEEGTTGWLRAAARTFGIPDERFEAVVAAPRDRARRALSAHKAKLEGKSIFFFPDSQLEVPLARFASRELDMKLAEVGTPYLHRQHLAAELDLLHKDLIIYEGQDVENQLDRCREARPDLTVCGLGLANPLEAEGLATKWSIELLFTPIQGYDQAGDLAELFARPLNRRARLEV</sequence>
<evidence type="ECO:0000256" key="11">
    <source>
        <dbReference type="HAMAP-Rule" id="MF_00352"/>
    </source>
</evidence>
<dbReference type="Pfam" id="PF00148">
    <property type="entry name" value="Oxidored_nitro"/>
    <property type="match status" value="1"/>
</dbReference>
<keyword evidence="10 11" id="KW-0077">Bacteriochlorophyll biosynthesis</keyword>
<evidence type="ECO:0000256" key="8">
    <source>
        <dbReference type="ARBA" id="ARBA00023014"/>
    </source>
</evidence>